<evidence type="ECO:0000256" key="8">
    <source>
        <dbReference type="ARBA" id="ARBA00015604"/>
    </source>
</evidence>
<evidence type="ECO:0000256" key="11">
    <source>
        <dbReference type="ARBA" id="ARBA00022723"/>
    </source>
</evidence>
<evidence type="ECO:0000256" key="1">
    <source>
        <dbReference type="ARBA" id="ARBA00001968"/>
    </source>
</evidence>
<keyword evidence="10" id="KW-0808">Transferase</keyword>
<sequence length="558" mass="63374">MATIWGGASLLTMYLRSMDDLLKMTDWSWDFFINLSAADYPIRTNEQLVGFLSKYRNMNFIKSHGRDTARFIRKQGLDRLFFECDTHMWRLGDRKIPEGIAVDGGSDWFLLNRQFVDYVVNSGDALVTNMKRFYGYTLLPAESFFHTVLENSALCQTMVDNNLRVTNWNRKLGCKCQYKHIVDWCGCSPNDFKPSDLPRFQQSSRPAFFARKFEASVSQEVINQLDEYLFGPLPVGTRGLHSYWESLYEQEIDGATSLSDSALSHFHAFARMGLTRAAQSLQGRPHDHSCRYASVNHPVSVHLYFLSDQFQGYLVRTQALNRGSAQTETLETWVSSKDHYTVPNPAPNVNRLQHVQVGTDWDPKERLFRNWGSVIGPEDEPVAVQRWTRSQSNLTATVVWIDPTNVIAATYDILVDAGSEVTHYRPPLTAPLRPGVWTLRVLHHWSPLGQTRFIVTPLEFHKQNSYMEQSFHGLNPVLRLPVSLGAVEEAEANAGLTGAPLRRWIDSLLQSHWGAADVCSLGPSACPVMQRCHMTSWSSNSPDPKSELTLPSHSGRIR</sequence>
<evidence type="ECO:0000256" key="4">
    <source>
        <dbReference type="ARBA" id="ARBA00005093"/>
    </source>
</evidence>
<evidence type="ECO:0000256" key="18">
    <source>
        <dbReference type="ARBA" id="ARBA00047847"/>
    </source>
</evidence>
<dbReference type="STRING" id="409849.ENSPMGP00000022082"/>
<evidence type="ECO:0000256" key="16">
    <source>
        <dbReference type="ARBA" id="ARBA00030536"/>
    </source>
</evidence>
<comment type="pathway">
    <text evidence="4">Glycan metabolism; heparan sulfate biosynthesis.</text>
</comment>
<keyword evidence="9" id="KW-0328">Glycosyltransferase</keyword>
<evidence type="ECO:0000313" key="21">
    <source>
        <dbReference type="Ensembl" id="ENSPMGP00000022082.1"/>
    </source>
</evidence>
<comment type="cofactor">
    <cofactor evidence="1">
        <name>a divalent metal cation</name>
        <dbReference type="ChEBI" id="CHEBI:60240"/>
    </cofactor>
</comment>
<evidence type="ECO:0000256" key="3">
    <source>
        <dbReference type="ARBA" id="ARBA00004840"/>
    </source>
</evidence>
<evidence type="ECO:0000256" key="5">
    <source>
        <dbReference type="ARBA" id="ARBA00010195"/>
    </source>
</evidence>
<evidence type="ECO:0000313" key="22">
    <source>
        <dbReference type="Proteomes" id="UP000261520"/>
    </source>
</evidence>
<evidence type="ECO:0000256" key="15">
    <source>
        <dbReference type="ARBA" id="ARBA00023180"/>
    </source>
</evidence>
<dbReference type="GO" id="GO:0015012">
    <property type="term" value="P:heparan sulfate proteoglycan biosynthetic process"/>
    <property type="evidence" value="ECO:0007669"/>
    <property type="project" value="UniProtKB-UniPathway"/>
</dbReference>
<evidence type="ECO:0000256" key="10">
    <source>
        <dbReference type="ARBA" id="ARBA00022679"/>
    </source>
</evidence>
<keyword evidence="13" id="KW-0472">Membrane</keyword>
<evidence type="ECO:0000256" key="2">
    <source>
        <dbReference type="ARBA" id="ARBA00004323"/>
    </source>
</evidence>
<reference evidence="21" key="1">
    <citation type="submission" date="2025-08" db="UniProtKB">
        <authorList>
            <consortium name="Ensembl"/>
        </authorList>
    </citation>
    <scope>IDENTIFICATION</scope>
</reference>
<accession>A0A3B4AXX1</accession>
<dbReference type="InterPro" id="IPR043538">
    <property type="entry name" value="XYLT"/>
</dbReference>
<evidence type="ECO:0000259" key="20">
    <source>
        <dbReference type="Pfam" id="PF12529"/>
    </source>
</evidence>
<dbReference type="GO" id="GO:0030158">
    <property type="term" value="F:protein xylosyltransferase activity"/>
    <property type="evidence" value="ECO:0007669"/>
    <property type="project" value="UniProtKB-EC"/>
</dbReference>
<dbReference type="Proteomes" id="UP000261520">
    <property type="component" value="Unplaced"/>
</dbReference>
<keyword evidence="11" id="KW-0479">Metal-binding</keyword>
<keyword evidence="14" id="KW-1015">Disulfide bond</keyword>
<dbReference type="GO" id="GO:0050650">
    <property type="term" value="P:chondroitin sulfate proteoglycan biosynthetic process"/>
    <property type="evidence" value="ECO:0007669"/>
    <property type="project" value="TreeGrafter"/>
</dbReference>
<dbReference type="UniPathway" id="UPA00755"/>
<dbReference type="EC" id="2.4.2.26" evidence="7"/>
<evidence type="ECO:0000256" key="9">
    <source>
        <dbReference type="ARBA" id="ARBA00022676"/>
    </source>
</evidence>
<dbReference type="GO" id="GO:0000139">
    <property type="term" value="C:Golgi membrane"/>
    <property type="evidence" value="ECO:0007669"/>
    <property type="project" value="UniProtKB-SubCell"/>
</dbReference>
<dbReference type="AlphaFoldDB" id="A0A3B4AXX1"/>
<comment type="subcellular location">
    <subcellularLocation>
        <location evidence="2">Golgi apparatus membrane</location>
        <topology evidence="2">Single-pass type II membrane protein</topology>
    </subcellularLocation>
</comment>
<dbReference type="PANTHER" id="PTHR46025">
    <property type="entry name" value="XYLOSYLTRANSFERASE OXT"/>
    <property type="match status" value="1"/>
</dbReference>
<dbReference type="Pfam" id="PF12529">
    <property type="entry name" value="Xylo_C"/>
    <property type="match status" value="1"/>
</dbReference>
<feature type="region of interest" description="Disordered" evidence="19">
    <location>
        <begin position="535"/>
        <end position="558"/>
    </location>
</feature>
<evidence type="ECO:0000256" key="19">
    <source>
        <dbReference type="SAM" id="MobiDB-lite"/>
    </source>
</evidence>
<proteinExistence type="inferred from homology"/>
<evidence type="ECO:0000256" key="13">
    <source>
        <dbReference type="ARBA" id="ARBA00023136"/>
    </source>
</evidence>
<comment type="catalytic activity">
    <reaction evidence="18">
        <text>UDP-alpha-D-xylose + L-seryl-[protein] = 3-O-(beta-D-xylosyl)-L-seryl-[protein] + UDP + H(+)</text>
        <dbReference type="Rhea" id="RHEA:50192"/>
        <dbReference type="Rhea" id="RHEA-COMP:9863"/>
        <dbReference type="Rhea" id="RHEA-COMP:12567"/>
        <dbReference type="ChEBI" id="CHEBI:15378"/>
        <dbReference type="ChEBI" id="CHEBI:29999"/>
        <dbReference type="ChEBI" id="CHEBI:57632"/>
        <dbReference type="ChEBI" id="CHEBI:58223"/>
        <dbReference type="ChEBI" id="CHEBI:132085"/>
        <dbReference type="EC" id="2.4.2.26"/>
    </reaction>
</comment>
<keyword evidence="15" id="KW-0325">Glycoprotein</keyword>
<name>A0A3B4AXX1_9GOBI</name>
<reference evidence="21" key="2">
    <citation type="submission" date="2025-09" db="UniProtKB">
        <authorList>
            <consortium name="Ensembl"/>
        </authorList>
    </citation>
    <scope>IDENTIFICATION</scope>
</reference>
<comment type="pathway">
    <text evidence="3">Glycan metabolism; chondroitin sulfate biosynthesis.</text>
</comment>
<dbReference type="Ensembl" id="ENSPMGT00000023521.1">
    <property type="protein sequence ID" value="ENSPMGP00000022082.1"/>
    <property type="gene ID" value="ENSPMGG00000017876.1"/>
</dbReference>
<evidence type="ECO:0000256" key="17">
    <source>
        <dbReference type="ARBA" id="ARBA00032285"/>
    </source>
</evidence>
<comment type="subunit">
    <text evidence="6">Monomer.</text>
</comment>
<dbReference type="UniPathway" id="UPA00756"/>
<evidence type="ECO:0000256" key="6">
    <source>
        <dbReference type="ARBA" id="ARBA00011245"/>
    </source>
</evidence>
<evidence type="ECO:0000256" key="7">
    <source>
        <dbReference type="ARBA" id="ARBA00011972"/>
    </source>
</evidence>
<feature type="domain" description="Xylosyltransferase C-terminal" evidence="20">
    <location>
        <begin position="226"/>
        <end position="409"/>
    </location>
</feature>
<protein>
    <recommendedName>
        <fullName evidence="8">Xylosyltransferase 1</fullName>
        <ecNumber evidence="7">2.4.2.26</ecNumber>
    </recommendedName>
    <alternativeName>
        <fullName evidence="16">Peptide O-xylosyltransferase 1</fullName>
    </alternativeName>
    <alternativeName>
        <fullName evidence="17">Xylosyltransferase I</fullName>
    </alternativeName>
</protein>
<dbReference type="InterPro" id="IPR003406">
    <property type="entry name" value="Glyco_trans_14"/>
</dbReference>
<evidence type="ECO:0000256" key="12">
    <source>
        <dbReference type="ARBA" id="ARBA00023034"/>
    </source>
</evidence>
<keyword evidence="22" id="KW-1185">Reference proteome</keyword>
<organism evidence="21 22">
    <name type="scientific">Periophthalmus magnuspinnatus</name>
    <dbReference type="NCBI Taxonomy" id="409849"/>
    <lineage>
        <taxon>Eukaryota</taxon>
        <taxon>Metazoa</taxon>
        <taxon>Chordata</taxon>
        <taxon>Craniata</taxon>
        <taxon>Vertebrata</taxon>
        <taxon>Euteleostomi</taxon>
        <taxon>Actinopterygii</taxon>
        <taxon>Neopterygii</taxon>
        <taxon>Teleostei</taxon>
        <taxon>Neoteleostei</taxon>
        <taxon>Acanthomorphata</taxon>
        <taxon>Gobiaria</taxon>
        <taxon>Gobiiformes</taxon>
        <taxon>Gobioidei</taxon>
        <taxon>Gobiidae</taxon>
        <taxon>Oxudercinae</taxon>
        <taxon>Periophthalmus</taxon>
    </lineage>
</organism>
<dbReference type="InterPro" id="IPR024448">
    <property type="entry name" value="XylT_C"/>
</dbReference>
<comment type="similarity">
    <text evidence="5">Belongs to the glycosyltransferase 14 family. XylT subfamily.</text>
</comment>
<dbReference type="Pfam" id="PF02485">
    <property type="entry name" value="Branch"/>
    <property type="match status" value="1"/>
</dbReference>
<dbReference type="GO" id="GO:0046872">
    <property type="term" value="F:metal ion binding"/>
    <property type="evidence" value="ECO:0007669"/>
    <property type="project" value="UniProtKB-KW"/>
</dbReference>
<keyword evidence="12" id="KW-0333">Golgi apparatus</keyword>
<dbReference type="PANTHER" id="PTHR46025:SF2">
    <property type="entry name" value="XYLOSYLTRANSFERASE 1"/>
    <property type="match status" value="1"/>
</dbReference>
<evidence type="ECO:0000256" key="14">
    <source>
        <dbReference type="ARBA" id="ARBA00023157"/>
    </source>
</evidence>